<dbReference type="RefSeq" id="WP_109136304.1">
    <property type="nucleotide sequence ID" value="NZ_QFFN01000001.1"/>
</dbReference>
<dbReference type="EMBL" id="QFFN01000001">
    <property type="protein sequence ID" value="PWG60708.1"/>
    <property type="molecule type" value="Genomic_DNA"/>
</dbReference>
<feature type="transmembrane region" description="Helical" evidence="1">
    <location>
        <begin position="249"/>
        <end position="267"/>
    </location>
</feature>
<evidence type="ECO:0000256" key="1">
    <source>
        <dbReference type="SAM" id="Phobius"/>
    </source>
</evidence>
<dbReference type="OrthoDB" id="9796461at2"/>
<keyword evidence="1" id="KW-0812">Transmembrane</keyword>
<feature type="transmembrane region" description="Helical" evidence="1">
    <location>
        <begin position="113"/>
        <end position="131"/>
    </location>
</feature>
<dbReference type="InterPro" id="IPR002656">
    <property type="entry name" value="Acyl_transf_3_dom"/>
</dbReference>
<evidence type="ECO:0000313" key="3">
    <source>
        <dbReference type="EMBL" id="PWG60708.1"/>
    </source>
</evidence>
<feature type="domain" description="Acyltransferase 3" evidence="2">
    <location>
        <begin position="45"/>
        <end position="359"/>
    </location>
</feature>
<dbReference type="Proteomes" id="UP000245753">
    <property type="component" value="Unassembled WGS sequence"/>
</dbReference>
<proteinExistence type="predicted"/>
<feature type="transmembrane region" description="Helical" evidence="1">
    <location>
        <begin position="220"/>
        <end position="237"/>
    </location>
</feature>
<feature type="transmembrane region" description="Helical" evidence="1">
    <location>
        <begin position="159"/>
        <end position="177"/>
    </location>
</feature>
<sequence length="382" mass="43035">MTIARMRERVTETVNEVSGGRRGRHTGRDIASYELLSRYREVLMGVSILLIMTFHYTEDLADLQGERFDGPARIFYSYIGSSGVDVILVLSGLGLYYSWKRLPDAAVFYRRRLARVLVPYLMVALPGWAWLDLVRDDAGVPRLLGDITFVTFFTDDVKWFWYVLISLVCYAMFPHVFSALDGACDHVSAWLRTLLMCGLCMQLVMMLDQYDPGLYDNVDIAVNRVPSFIVGCLVGKLSYERRRLSMKGVLAGLAIVVLLLYPLRMATTPVVQVLLRALLDFLGCICGIVLLSRLEASPSNGLRGIHDAVCRILGWFGRYSLELYLLHVLVRKVLNVTGHSAAFPQYEMVVVLAALMLSVPLNRLSKIIQRPLMEGRRPQAAS</sequence>
<dbReference type="GO" id="GO:0016747">
    <property type="term" value="F:acyltransferase activity, transferring groups other than amino-acyl groups"/>
    <property type="evidence" value="ECO:0007669"/>
    <property type="project" value="InterPro"/>
</dbReference>
<reference evidence="3 4" key="1">
    <citation type="journal article" date="2018" name="Int. J. Syst. Evol. Microbiol.">
        <title>Bifidobacterium catulorum sp. nov., a novel taxon from the faeces of the baby common marmoset (Callithrix jacchus).</title>
        <authorList>
            <person name="Modesto M."/>
            <person name="Michelini S."/>
            <person name="Oki K."/>
            <person name="Biavati B."/>
            <person name="Watanabe K."/>
            <person name="Mattarelli P."/>
        </authorList>
    </citation>
    <scope>NUCLEOTIDE SEQUENCE [LARGE SCALE GENOMIC DNA]</scope>
    <source>
        <strain evidence="3 4">MRM 8.19</strain>
    </source>
</reference>
<feature type="transmembrane region" description="Helical" evidence="1">
    <location>
        <begin position="76"/>
        <end position="97"/>
    </location>
</feature>
<organism evidence="3 4">
    <name type="scientific">Bifidobacterium catulorum</name>
    <dbReference type="NCBI Taxonomy" id="1630173"/>
    <lineage>
        <taxon>Bacteria</taxon>
        <taxon>Bacillati</taxon>
        <taxon>Actinomycetota</taxon>
        <taxon>Actinomycetes</taxon>
        <taxon>Bifidobacteriales</taxon>
        <taxon>Bifidobacteriaceae</taxon>
        <taxon>Bifidobacterium</taxon>
    </lineage>
</organism>
<keyword evidence="4" id="KW-1185">Reference proteome</keyword>
<dbReference type="AlphaFoldDB" id="A0A2U2MV17"/>
<comment type="caution">
    <text evidence="3">The sequence shown here is derived from an EMBL/GenBank/DDBJ whole genome shotgun (WGS) entry which is preliminary data.</text>
</comment>
<feature type="transmembrane region" description="Helical" evidence="1">
    <location>
        <begin position="38"/>
        <end position="56"/>
    </location>
</feature>
<keyword evidence="1" id="KW-1133">Transmembrane helix</keyword>
<gene>
    <name evidence="3" type="ORF">DF200_00255</name>
</gene>
<keyword evidence="1" id="KW-0472">Membrane</keyword>
<protein>
    <submittedName>
        <fullName evidence="3">Acyltransferase</fullName>
    </submittedName>
</protein>
<dbReference type="Pfam" id="PF01757">
    <property type="entry name" value="Acyl_transf_3"/>
    <property type="match status" value="1"/>
</dbReference>
<keyword evidence="3" id="KW-0012">Acyltransferase</keyword>
<accession>A0A2U2MV17</accession>
<evidence type="ECO:0000259" key="2">
    <source>
        <dbReference type="Pfam" id="PF01757"/>
    </source>
</evidence>
<keyword evidence="3" id="KW-0808">Transferase</keyword>
<evidence type="ECO:0000313" key="4">
    <source>
        <dbReference type="Proteomes" id="UP000245753"/>
    </source>
</evidence>
<feature type="transmembrane region" description="Helical" evidence="1">
    <location>
        <begin position="189"/>
        <end position="208"/>
    </location>
</feature>
<name>A0A2U2MV17_9BIFI</name>